<evidence type="ECO:0000313" key="1">
    <source>
        <dbReference type="EMBL" id="MCI26537.1"/>
    </source>
</evidence>
<proteinExistence type="predicted"/>
<sequence>EVDIILARISENSLVYQDEQVDLDDEVLISKPCVRPSGLSDSQEGHHQQCTIISGQARGMVQQTFLHGKMQQTLHII</sequence>
<keyword evidence="2" id="KW-1185">Reference proteome</keyword>
<dbReference type="Proteomes" id="UP000265520">
    <property type="component" value="Unassembled WGS sequence"/>
</dbReference>
<evidence type="ECO:0000313" key="2">
    <source>
        <dbReference type="Proteomes" id="UP000265520"/>
    </source>
</evidence>
<reference evidence="1 2" key="1">
    <citation type="journal article" date="2018" name="Front. Plant Sci.">
        <title>Red Clover (Trifolium pratense) and Zigzag Clover (T. medium) - A Picture of Genomic Similarities and Differences.</title>
        <authorList>
            <person name="Dluhosova J."/>
            <person name="Istvanek J."/>
            <person name="Nedelnik J."/>
            <person name="Repkova J."/>
        </authorList>
    </citation>
    <scope>NUCLEOTIDE SEQUENCE [LARGE SCALE GENOMIC DNA]</scope>
    <source>
        <strain evidence="2">cv. 10/8</strain>
        <tissue evidence="1">Leaf</tissue>
    </source>
</reference>
<comment type="caution">
    <text evidence="1">The sequence shown here is derived from an EMBL/GenBank/DDBJ whole genome shotgun (WGS) entry which is preliminary data.</text>
</comment>
<dbReference type="AlphaFoldDB" id="A0A392QRC0"/>
<organism evidence="1 2">
    <name type="scientific">Trifolium medium</name>
    <dbReference type="NCBI Taxonomy" id="97028"/>
    <lineage>
        <taxon>Eukaryota</taxon>
        <taxon>Viridiplantae</taxon>
        <taxon>Streptophyta</taxon>
        <taxon>Embryophyta</taxon>
        <taxon>Tracheophyta</taxon>
        <taxon>Spermatophyta</taxon>
        <taxon>Magnoliopsida</taxon>
        <taxon>eudicotyledons</taxon>
        <taxon>Gunneridae</taxon>
        <taxon>Pentapetalae</taxon>
        <taxon>rosids</taxon>
        <taxon>fabids</taxon>
        <taxon>Fabales</taxon>
        <taxon>Fabaceae</taxon>
        <taxon>Papilionoideae</taxon>
        <taxon>50 kb inversion clade</taxon>
        <taxon>NPAAA clade</taxon>
        <taxon>Hologalegina</taxon>
        <taxon>IRL clade</taxon>
        <taxon>Trifolieae</taxon>
        <taxon>Trifolium</taxon>
    </lineage>
</organism>
<protein>
    <submittedName>
        <fullName evidence="1">Uncharacterized protein</fullName>
    </submittedName>
</protein>
<name>A0A392QRC0_9FABA</name>
<feature type="non-terminal residue" evidence="1">
    <location>
        <position position="1"/>
    </location>
</feature>
<dbReference type="EMBL" id="LXQA010153859">
    <property type="protein sequence ID" value="MCI26537.1"/>
    <property type="molecule type" value="Genomic_DNA"/>
</dbReference>
<accession>A0A392QRC0</accession>